<dbReference type="Proteomes" id="UP001208689">
    <property type="component" value="Chromosome"/>
</dbReference>
<dbReference type="Gene3D" id="3.40.50.720">
    <property type="entry name" value="NAD(P)-binding Rossmann-like Domain"/>
    <property type="match status" value="1"/>
</dbReference>
<evidence type="ECO:0000256" key="4">
    <source>
        <dbReference type="ARBA" id="ARBA00023235"/>
    </source>
</evidence>
<protein>
    <submittedName>
        <fullName evidence="7">ADP-L-glycero-D-manno-heptose-6-epimerase</fullName>
        <ecNumber evidence="7">5.1.3.20</ecNumber>
    </submittedName>
</protein>
<evidence type="ECO:0000256" key="2">
    <source>
        <dbReference type="ARBA" id="ARBA00007637"/>
    </source>
</evidence>
<dbReference type="InterPro" id="IPR005886">
    <property type="entry name" value="UDP_G4E"/>
</dbReference>
<proteinExistence type="inferred from homology"/>
<dbReference type="Gene3D" id="3.90.25.10">
    <property type="entry name" value="UDP-galactose 4-epimerase, domain 1"/>
    <property type="match status" value="1"/>
</dbReference>
<gene>
    <name evidence="7" type="ORF">NEF87_004271</name>
</gene>
<accession>A0ABY6HZG9</accession>
<dbReference type="EC" id="5.1.3.20" evidence="7"/>
<sequence>MKKILFTGGAGYIGSHTIHYFLKNGYSLDQLIVFDNLKYGHRESLPEGIQIIKGDLLNVDAIEEVFIKNEIESVLHFAAYAYVGESMKNPSLYFNNNVNGGLNLLESMRKHSCNKIVFSSSCAIYGQPEYLPIDEESVKKPINPYGESKLIFERYLHWYDQIYGIKSISMRYFNAAGAAYGIGELHDPETHLIPLIFDVVFEKTKEINVFGNSYSTKDGTCIRDYIHVLDLAEGHLKALEYLKKTKKSNYFNLGTGKGNSILEIIRIIEEVSKKNIRINFCKERLGDPAILVANPDKAEKLLDWKAKKNMLNIIQDVFDWQNHS</sequence>
<dbReference type="NCBIfam" id="TIGR01179">
    <property type="entry name" value="galE"/>
    <property type="match status" value="1"/>
</dbReference>
<keyword evidence="4 7" id="KW-0413">Isomerase</keyword>
<keyword evidence="8" id="KW-1185">Reference proteome</keyword>
<keyword evidence="3" id="KW-0520">NAD</keyword>
<feature type="domain" description="NAD-dependent epimerase/dehydratase" evidence="6">
    <location>
        <begin position="4"/>
        <end position="254"/>
    </location>
</feature>
<evidence type="ECO:0000256" key="1">
    <source>
        <dbReference type="ARBA" id="ARBA00001911"/>
    </source>
</evidence>
<comment type="similarity">
    <text evidence="2">Belongs to the NAD(P)-dependent epimerase/dehydratase family.</text>
</comment>
<evidence type="ECO:0000256" key="5">
    <source>
        <dbReference type="ARBA" id="ARBA00023277"/>
    </source>
</evidence>
<dbReference type="Pfam" id="PF01370">
    <property type="entry name" value="Epimerase"/>
    <property type="match status" value="1"/>
</dbReference>
<evidence type="ECO:0000256" key="3">
    <source>
        <dbReference type="ARBA" id="ARBA00023027"/>
    </source>
</evidence>
<keyword evidence="5" id="KW-0119">Carbohydrate metabolism</keyword>
<dbReference type="SUPFAM" id="SSF51735">
    <property type="entry name" value="NAD(P)-binding Rossmann-fold domains"/>
    <property type="match status" value="1"/>
</dbReference>
<dbReference type="InterPro" id="IPR001509">
    <property type="entry name" value="Epimerase_deHydtase"/>
</dbReference>
<dbReference type="PANTHER" id="PTHR43725:SF53">
    <property type="entry name" value="UDP-ARABINOSE 4-EPIMERASE 1"/>
    <property type="match status" value="1"/>
</dbReference>
<dbReference type="PANTHER" id="PTHR43725">
    <property type="entry name" value="UDP-GLUCOSE 4-EPIMERASE"/>
    <property type="match status" value="1"/>
</dbReference>
<dbReference type="GO" id="GO:0008712">
    <property type="term" value="F:ADP-glyceromanno-heptose 6-epimerase activity"/>
    <property type="evidence" value="ECO:0007669"/>
    <property type="project" value="UniProtKB-EC"/>
</dbReference>
<dbReference type="InterPro" id="IPR036291">
    <property type="entry name" value="NAD(P)-bd_dom_sf"/>
</dbReference>
<evidence type="ECO:0000313" key="7">
    <source>
        <dbReference type="EMBL" id="UYP47986.1"/>
    </source>
</evidence>
<reference evidence="7" key="1">
    <citation type="submission" date="2022-09" db="EMBL/GenBank/DDBJ databases">
        <title>Actin cytoskeleton and complex cell architecture in an #Asgard archaeon.</title>
        <authorList>
            <person name="Ponce Toledo R.I."/>
            <person name="Schleper C."/>
            <person name="Rodrigues Oliveira T."/>
            <person name="Wollweber F."/>
            <person name="Xu J."/>
            <person name="Rittmann S."/>
            <person name="Klingl A."/>
            <person name="Pilhofer M."/>
        </authorList>
    </citation>
    <scope>NUCLEOTIDE SEQUENCE</scope>
    <source>
        <strain evidence="7">B-35</strain>
    </source>
</reference>
<comment type="cofactor">
    <cofactor evidence="1">
        <name>NAD(+)</name>
        <dbReference type="ChEBI" id="CHEBI:57540"/>
    </cofactor>
</comment>
<evidence type="ECO:0000259" key="6">
    <source>
        <dbReference type="Pfam" id="PF01370"/>
    </source>
</evidence>
<evidence type="ECO:0000313" key="8">
    <source>
        <dbReference type="Proteomes" id="UP001208689"/>
    </source>
</evidence>
<organism evidence="7 8">
    <name type="scientific">Candidatus Lokiarchaeum ossiferum</name>
    <dbReference type="NCBI Taxonomy" id="2951803"/>
    <lineage>
        <taxon>Archaea</taxon>
        <taxon>Promethearchaeati</taxon>
        <taxon>Promethearchaeota</taxon>
        <taxon>Promethearchaeia</taxon>
        <taxon>Promethearchaeales</taxon>
        <taxon>Promethearchaeaceae</taxon>
        <taxon>Candidatus Lokiarchaeum</taxon>
    </lineage>
</organism>
<name>A0ABY6HZG9_9ARCH</name>
<dbReference type="EMBL" id="CP104013">
    <property type="protein sequence ID" value="UYP47986.1"/>
    <property type="molecule type" value="Genomic_DNA"/>
</dbReference>